<dbReference type="SUPFAM" id="SSF52540">
    <property type="entry name" value="P-loop containing nucleoside triphosphate hydrolases"/>
    <property type="match status" value="1"/>
</dbReference>
<evidence type="ECO:0000259" key="3">
    <source>
        <dbReference type="PROSITE" id="PS50104"/>
    </source>
</evidence>
<comment type="caution">
    <text evidence="4">The sequence shown here is derived from an EMBL/GenBank/DDBJ whole genome shotgun (WGS) entry which is preliminary data.</text>
</comment>
<dbReference type="PANTHER" id="PTHR11017">
    <property type="entry name" value="LEUCINE-RICH REPEAT-CONTAINING PROTEIN"/>
    <property type="match status" value="1"/>
</dbReference>
<accession>A0A8K0E516</accession>
<evidence type="ECO:0000313" key="5">
    <source>
        <dbReference type="Proteomes" id="UP000796880"/>
    </source>
</evidence>
<dbReference type="InterPro" id="IPR058192">
    <property type="entry name" value="WHD_ROQ1-like"/>
</dbReference>
<dbReference type="Gene3D" id="3.40.50.10140">
    <property type="entry name" value="Toll/interleukin-1 receptor homology (TIR) domain"/>
    <property type="match status" value="2"/>
</dbReference>
<gene>
    <name evidence="4" type="ORF">FNV43_RR18685</name>
</gene>
<dbReference type="GO" id="GO:0006952">
    <property type="term" value="P:defense response"/>
    <property type="evidence" value="ECO:0007669"/>
    <property type="project" value="InterPro"/>
</dbReference>
<dbReference type="Gene3D" id="3.80.10.10">
    <property type="entry name" value="Ribonuclease Inhibitor"/>
    <property type="match status" value="2"/>
</dbReference>
<dbReference type="SUPFAM" id="SSF52200">
    <property type="entry name" value="Toll/Interleukin receptor TIR domain"/>
    <property type="match status" value="1"/>
</dbReference>
<name>A0A8K0E516_9ROSA</name>
<dbReference type="InterPro" id="IPR035897">
    <property type="entry name" value="Toll_tir_struct_dom_sf"/>
</dbReference>
<dbReference type="AlphaFoldDB" id="A0A8K0E516"/>
<evidence type="ECO:0000256" key="1">
    <source>
        <dbReference type="ARBA" id="ARBA00022614"/>
    </source>
</evidence>
<dbReference type="Proteomes" id="UP000796880">
    <property type="component" value="Unassembled WGS sequence"/>
</dbReference>
<dbReference type="InterPro" id="IPR002182">
    <property type="entry name" value="NB-ARC"/>
</dbReference>
<dbReference type="PANTHER" id="PTHR11017:SF573">
    <property type="entry name" value="ADP-RIBOSYL CYCLASE_CYCLIC ADP-RIBOSE HYDROLASE"/>
    <property type="match status" value="1"/>
</dbReference>
<dbReference type="SUPFAM" id="SSF52058">
    <property type="entry name" value="L domain-like"/>
    <property type="match status" value="1"/>
</dbReference>
<dbReference type="EMBL" id="VOIH02000008">
    <property type="protein sequence ID" value="KAF3440401.1"/>
    <property type="molecule type" value="Genomic_DNA"/>
</dbReference>
<dbReference type="SMART" id="SM00255">
    <property type="entry name" value="TIR"/>
    <property type="match status" value="1"/>
</dbReference>
<feature type="domain" description="TIR" evidence="3">
    <location>
        <begin position="45"/>
        <end position="186"/>
    </location>
</feature>
<evidence type="ECO:0000256" key="2">
    <source>
        <dbReference type="ARBA" id="ARBA00022737"/>
    </source>
</evidence>
<dbReference type="InterPro" id="IPR027417">
    <property type="entry name" value="P-loop_NTPase"/>
</dbReference>
<dbReference type="InterPro" id="IPR032675">
    <property type="entry name" value="LRR_dom_sf"/>
</dbReference>
<dbReference type="Pfam" id="PF01582">
    <property type="entry name" value="TIR"/>
    <property type="match status" value="2"/>
</dbReference>
<dbReference type="GO" id="GO:0043531">
    <property type="term" value="F:ADP binding"/>
    <property type="evidence" value="ECO:0007669"/>
    <property type="project" value="InterPro"/>
</dbReference>
<dbReference type="OrthoDB" id="1930487at2759"/>
<keyword evidence="1" id="KW-0433">Leucine-rich repeat</keyword>
<dbReference type="PROSITE" id="PS50104">
    <property type="entry name" value="TIR"/>
    <property type="match status" value="1"/>
</dbReference>
<dbReference type="Pfam" id="PF00931">
    <property type="entry name" value="NB-ARC"/>
    <property type="match status" value="1"/>
</dbReference>
<keyword evidence="5" id="KW-1185">Reference proteome</keyword>
<keyword evidence="2" id="KW-0677">Repeat</keyword>
<protein>
    <recommendedName>
        <fullName evidence="3">TIR domain-containing protein</fullName>
    </recommendedName>
</protein>
<reference evidence="4" key="1">
    <citation type="submission" date="2020-03" db="EMBL/GenBank/DDBJ databases">
        <title>A high-quality chromosome-level genome assembly of a woody plant with both climbing and erect habits, Rhamnella rubrinervis.</title>
        <authorList>
            <person name="Lu Z."/>
            <person name="Yang Y."/>
            <person name="Zhu X."/>
            <person name="Sun Y."/>
        </authorList>
    </citation>
    <scope>NUCLEOTIDE SEQUENCE</scope>
    <source>
        <strain evidence="4">BYM</strain>
        <tissue evidence="4">Leaf</tissue>
    </source>
</reference>
<organism evidence="4 5">
    <name type="scientific">Rhamnella rubrinervis</name>
    <dbReference type="NCBI Taxonomy" id="2594499"/>
    <lineage>
        <taxon>Eukaryota</taxon>
        <taxon>Viridiplantae</taxon>
        <taxon>Streptophyta</taxon>
        <taxon>Embryophyta</taxon>
        <taxon>Tracheophyta</taxon>
        <taxon>Spermatophyta</taxon>
        <taxon>Magnoliopsida</taxon>
        <taxon>eudicotyledons</taxon>
        <taxon>Gunneridae</taxon>
        <taxon>Pentapetalae</taxon>
        <taxon>rosids</taxon>
        <taxon>fabids</taxon>
        <taxon>Rosales</taxon>
        <taxon>Rhamnaceae</taxon>
        <taxon>rhamnoid group</taxon>
        <taxon>Rhamneae</taxon>
        <taxon>Rhamnella</taxon>
    </lineage>
</organism>
<dbReference type="GO" id="GO:0007165">
    <property type="term" value="P:signal transduction"/>
    <property type="evidence" value="ECO:0007669"/>
    <property type="project" value="InterPro"/>
</dbReference>
<dbReference type="InterPro" id="IPR044974">
    <property type="entry name" value="Disease_R_plants"/>
</dbReference>
<dbReference type="Gene3D" id="3.40.50.300">
    <property type="entry name" value="P-loop containing nucleotide triphosphate hydrolases"/>
    <property type="match status" value="1"/>
</dbReference>
<dbReference type="InterPro" id="IPR000157">
    <property type="entry name" value="TIR_dom"/>
</dbReference>
<dbReference type="Pfam" id="PF23282">
    <property type="entry name" value="WHD_ROQ1"/>
    <property type="match status" value="1"/>
</dbReference>
<evidence type="ECO:0000313" key="4">
    <source>
        <dbReference type="EMBL" id="KAF3440401.1"/>
    </source>
</evidence>
<proteinExistence type="predicted"/>
<sequence>MAGQSRSTNIPYVKFKHKDFPTYESHLSSYSTSSSTSSSLSKPKFKYDVFLSFRGEDTRKNFTDHLYAALNGNGITTFKDDGELDREKTSHGTPASNRSIECMKPRNSVIPIFYCVDPSVVRNQTDSYAIAFSEHEEKYNEGQQMEKVKRWRFALTAVANLSGWHLKDGRESEFIQNIVQGLSCGLNDTPEGIISSPNDRSDYISGEIDDPNTITCKTTIARVVYQKLFDQFDVCCFLGNVRERSAQCSLVDLQKHLLCELMREKLMFVIDVHHGIGLLSKMFRDKSVLIVLDDLGELDQLEALAGEAHWFGVGSRIIITTRDMNLLTLKGVKMVYTCKGLSHDEATQLFSIFAFGQIHPAIGYEEVSNHVVEYANGNPFALKAMAGIGIKVLIDKSLVTISNNILWMHGLVENMGRTIVRRECKHHCGKRSRLWDHCDINAIIRKNLGTGAIKAIVCDPPKTETDQYRNRRAFSGMYNLELLNICSNVHLSQGLDYLPNKLKLFKWRRYPLKSLPSNFYPSELFELNMCHSQLVQRWSGEKIFKNLKFIKLSRSRNLIKTPDFTGVPNLESLVLEGCTKCRGKYVMLVAALFDGVATENLPSSTSEQLMGRPSFASGNNFSSLPASISQLDRLRFLGLPNCNLLQSLMELPSSLEYVEARDCSSLMTTVSNPSKSGSGTKTWDHQSEYICFQNGTRIIGLFVFFVVLGVHDEIVDVEHDSQIQESESSHEIACQLYTNDGSISTGFGFKISSVTYFKPDHVWPILGGEKCGLRAVYKQDVEELRKRELQYICPPSKDLGVHFFSFDTGVTHAWNNGYVLERRVDTLELHVKSFQKEE</sequence>